<proteinExistence type="predicted"/>
<dbReference type="EMBL" id="SLVX01000006">
    <property type="protein sequence ID" value="TCN45799.1"/>
    <property type="molecule type" value="Genomic_DNA"/>
</dbReference>
<keyword evidence="2" id="KW-1185">Reference proteome</keyword>
<protein>
    <submittedName>
        <fullName evidence="1">Uncharacterized protein</fullName>
    </submittedName>
</protein>
<accession>A0A4R2D395</accession>
<reference evidence="1 2" key="1">
    <citation type="submission" date="2019-03" db="EMBL/GenBank/DDBJ databases">
        <title>Genomic Encyclopedia of Type Strains, Phase IV (KMG-IV): sequencing the most valuable type-strain genomes for metagenomic binning, comparative biology and taxonomic classification.</title>
        <authorList>
            <person name="Goeker M."/>
        </authorList>
    </citation>
    <scope>NUCLEOTIDE SEQUENCE [LARGE SCALE GENOMIC DNA]</scope>
    <source>
        <strain evidence="1 2">DSM 18401</strain>
    </source>
</reference>
<organism evidence="1 2">
    <name type="scientific">Shinella granuli</name>
    <dbReference type="NCBI Taxonomy" id="323621"/>
    <lineage>
        <taxon>Bacteria</taxon>
        <taxon>Pseudomonadati</taxon>
        <taxon>Pseudomonadota</taxon>
        <taxon>Alphaproteobacteria</taxon>
        <taxon>Hyphomicrobiales</taxon>
        <taxon>Rhizobiaceae</taxon>
        <taxon>Shinella</taxon>
    </lineage>
</organism>
<evidence type="ECO:0000313" key="1">
    <source>
        <dbReference type="EMBL" id="TCN45799.1"/>
    </source>
</evidence>
<dbReference type="Proteomes" id="UP000295351">
    <property type="component" value="Unassembled WGS sequence"/>
</dbReference>
<gene>
    <name evidence="1" type="ORF">EV665_106277</name>
</gene>
<name>A0A4R2D395_SHIGR</name>
<dbReference type="AlphaFoldDB" id="A0A4R2D395"/>
<evidence type="ECO:0000313" key="2">
    <source>
        <dbReference type="Proteomes" id="UP000295351"/>
    </source>
</evidence>
<comment type="caution">
    <text evidence="1">The sequence shown here is derived from an EMBL/GenBank/DDBJ whole genome shotgun (WGS) entry which is preliminary data.</text>
</comment>
<sequence length="39" mass="4368">MARDVGPVLQDMLDMLWTVVMRDLPALRAAIETLVGKIE</sequence>